<organism evidence="2">
    <name type="scientific">Megabalanus rosa</name>
    <name type="common">Acorn barnacle</name>
    <dbReference type="NCBI Taxonomy" id="6680"/>
    <lineage>
        <taxon>Eukaryota</taxon>
        <taxon>Metazoa</taxon>
        <taxon>Ecdysozoa</taxon>
        <taxon>Arthropoda</taxon>
        <taxon>Crustacea</taxon>
        <taxon>Multicrustacea</taxon>
        <taxon>Cirripedia</taxon>
        <taxon>Thoracica</taxon>
        <taxon>Thoracicalcarea</taxon>
        <taxon>Balanomorpha</taxon>
        <taxon>Balanoidea</taxon>
        <taxon>Balanidae</taxon>
        <taxon>Megabalaninae</taxon>
        <taxon>Megabalanus</taxon>
    </lineage>
</organism>
<keyword evidence="1" id="KW-0732">Signal</keyword>
<accession>A0A5B9RIM0</accession>
<dbReference type="AlphaFoldDB" id="A0A5B9RIM0"/>
<evidence type="ECO:0000256" key="1">
    <source>
        <dbReference type="SAM" id="SignalP"/>
    </source>
</evidence>
<evidence type="ECO:0000313" key="2">
    <source>
        <dbReference type="EMBL" id="QEG79393.1"/>
    </source>
</evidence>
<sequence length="1103" mass="123782">MRVLLLLPLALAAAVLSVSATKYVYPRAISHRRPVRYLIQRSANPRIAFSFIEAQLCQPLMRQLLRSRYPRPTPELLRQLTSSRRQLPPVKQLQTLLNGLYRQRVGPIYDGLLPYVMYTRAGRLFSRKSLLNPLTRLSASKIQLQFLKFLTRIDPRLMKENIGDNIFSEVRGSLAGINRSYRRLSVPVLRNLYNTFVSVIGGNGRSQFLLGLSQRQRLQHFSTSLGLYLGQNRNQLPTLLKNNALMYQDFAGDIDGQYILHSSGIRLLGQLQQQQQSEADRFFHQLEHDHFEAVSDVLSSIFRVQRSISWKSLPHLGYSGLLARRFYPGLDVGQTDIIARYILSALSGYGAVSRSAFVKTGGLVNSLQYLPYVRGLPSNTVSTIQQADLARILGGLNLPGLSPRLTPGILQAARRSQFITQVMLAALMHGVRFTTPQQSTLLFRDVFASLLMQEKNFNAARFTSFLGDRLRPFALMCRVTIPNMRPAIRRIPDIRMLPLSGIISLQDALRRGLIQLPAGLARRVGIIVRPRRHVIPVQPPAPTEPPFPSIVVSRITLRSVVARRVYVLLHGSIPILTVEMLQPVLQLLVEREVVPVVLLRSPDKLVVRLQQVLKAVRPLLVMATKAAMVPSFVTDKAFTSDIARVAFILDILVIYAHGYTELQPPLVTNSVQAILRAYYGANKAFQPVPYLQYSNQYFPQLVARGLLARPLRLGSMTLPALTVTNTLSGLRPVYGRVTYHGLGSVLSYPGAAPLLAGIKGTDSAALIRALTFGATKPVFQLSQGDVSGLQDILKPLTLFDKKYSVQDLQFLFAFGVRDLRIPRSIYSSRITSLFRESLVSFIGTKKPLITNRIYNPAYLNLVINDFLVDKLTSGYLSPRVQVRVPAGQSVTLRRAQLTSLMRQSLQPLRLRMLPSYLGQLLTLAIPEVRVLRTVKPTSLLPSFGRYLGSGPFRNFRFSLTDNEFSGILGQLRSQRYLPGFFLRYPPRLQRYYFDNLFGSFAAYSLVRQSSEQFSGGALRHSVVYNSFSRSLIPSFFRSRKFTNLGDLFGGAPDYFSLCRRTFRTLPGLQIIRHPSNVGGIHHVVNGRMVGSYKAAKASGFFSK</sequence>
<reference evidence="2" key="1">
    <citation type="submission" date="2019-02" db="EMBL/GenBank/DDBJ databases">
        <title>Larval cement is composed of unique novel proteins in the barnacle, Megabalanus rosa.</title>
        <authorList>
            <person name="Okano K."/>
            <person name="Wong Y.H."/>
            <person name="Nogata Y."/>
            <person name="Oguro-Okano M."/>
        </authorList>
    </citation>
    <scope>NUCLEOTIDE SEQUENCE</scope>
</reference>
<protein>
    <submittedName>
        <fullName evidence="2">Larval cement protein band 1-122k</fullName>
    </submittedName>
</protein>
<feature type="chain" id="PRO_5023064352" evidence="1">
    <location>
        <begin position="21"/>
        <end position="1103"/>
    </location>
</feature>
<feature type="signal peptide" evidence="1">
    <location>
        <begin position="1"/>
        <end position="20"/>
    </location>
</feature>
<proteinExistence type="evidence at transcript level"/>
<dbReference type="EMBL" id="MK490677">
    <property type="protein sequence ID" value="QEG79393.1"/>
    <property type="molecule type" value="mRNA"/>
</dbReference>
<name>A0A5B9RIM0_MEGRO</name>